<evidence type="ECO:0000256" key="1">
    <source>
        <dbReference type="SAM" id="MobiDB-lite"/>
    </source>
</evidence>
<dbReference type="AlphaFoldDB" id="A0A6F8YYM7"/>
<protein>
    <submittedName>
        <fullName evidence="2">Uncharacterized protein</fullName>
    </submittedName>
</protein>
<organism evidence="2 3">
    <name type="scientific">Phytohabitans suffuscus</name>
    <dbReference type="NCBI Taxonomy" id="624315"/>
    <lineage>
        <taxon>Bacteria</taxon>
        <taxon>Bacillati</taxon>
        <taxon>Actinomycetota</taxon>
        <taxon>Actinomycetes</taxon>
        <taxon>Micromonosporales</taxon>
        <taxon>Micromonosporaceae</taxon>
    </lineage>
</organism>
<proteinExistence type="predicted"/>
<sequence length="187" mass="20279">MDVRGVAGEEEPPGAVRGGRAQVQPEVGQPHRVAQPYRAAGVVVGEGLQLVEARRVRCGRGQHHQEAPGGRLFEGKEEQRPARGEVHVRRAPLHAVRLQVGQRERLRVRAPGELDPGQPPYRAVRAVAADHVPRAYRLLPPVRPAQRALHAVGRLGEAGERDAAPYLDTGRGEVLGEDPLGPRLGQD</sequence>
<dbReference type="KEGG" id="psuu:Psuf_085880"/>
<evidence type="ECO:0000313" key="2">
    <source>
        <dbReference type="EMBL" id="BCB91275.1"/>
    </source>
</evidence>
<dbReference type="Proteomes" id="UP000503011">
    <property type="component" value="Chromosome"/>
</dbReference>
<accession>A0A6F8YYM7</accession>
<gene>
    <name evidence="2" type="ORF">Psuf_085880</name>
</gene>
<reference evidence="2 3" key="1">
    <citation type="submission" date="2020-03" db="EMBL/GenBank/DDBJ databases">
        <title>Whole genome shotgun sequence of Phytohabitans suffuscus NBRC 105367.</title>
        <authorList>
            <person name="Komaki H."/>
            <person name="Tamura T."/>
        </authorList>
    </citation>
    <scope>NUCLEOTIDE SEQUENCE [LARGE SCALE GENOMIC DNA]</scope>
    <source>
        <strain evidence="2 3">NBRC 105367</strain>
    </source>
</reference>
<evidence type="ECO:0000313" key="3">
    <source>
        <dbReference type="Proteomes" id="UP000503011"/>
    </source>
</evidence>
<keyword evidence="3" id="KW-1185">Reference proteome</keyword>
<reference evidence="2 3" key="2">
    <citation type="submission" date="2020-03" db="EMBL/GenBank/DDBJ databases">
        <authorList>
            <person name="Ichikawa N."/>
            <person name="Kimura A."/>
            <person name="Kitahashi Y."/>
            <person name="Uohara A."/>
        </authorList>
    </citation>
    <scope>NUCLEOTIDE SEQUENCE [LARGE SCALE GENOMIC DNA]</scope>
    <source>
        <strain evidence="2 3">NBRC 105367</strain>
    </source>
</reference>
<name>A0A6F8YYM7_9ACTN</name>
<feature type="region of interest" description="Disordered" evidence="1">
    <location>
        <begin position="1"/>
        <end position="32"/>
    </location>
</feature>
<dbReference type="EMBL" id="AP022871">
    <property type="protein sequence ID" value="BCB91275.1"/>
    <property type="molecule type" value="Genomic_DNA"/>
</dbReference>
<feature type="region of interest" description="Disordered" evidence="1">
    <location>
        <begin position="153"/>
        <end position="187"/>
    </location>
</feature>